<reference evidence="2" key="1">
    <citation type="journal article" date="2014" name="Int. J. Syst. Evol. Microbiol.">
        <title>Complete genome sequence of Corynebacterium casei LMG S-19264T (=DSM 44701T), isolated from a smear-ripened cheese.</title>
        <authorList>
            <consortium name="US DOE Joint Genome Institute (JGI-PGF)"/>
            <person name="Walter F."/>
            <person name="Albersmeier A."/>
            <person name="Kalinowski J."/>
            <person name="Ruckert C."/>
        </authorList>
    </citation>
    <scope>NUCLEOTIDE SEQUENCE</scope>
    <source>
        <strain evidence="2">JCM 3346</strain>
    </source>
</reference>
<feature type="transmembrane region" description="Helical" evidence="1">
    <location>
        <begin position="136"/>
        <end position="163"/>
    </location>
</feature>
<keyword evidence="1" id="KW-1133">Transmembrane helix</keyword>
<dbReference type="PANTHER" id="PTHR37305:SF1">
    <property type="entry name" value="MEMBRANE PROTEIN"/>
    <property type="match status" value="1"/>
</dbReference>
<dbReference type="EMBL" id="BMRJ01000001">
    <property type="protein sequence ID" value="GGR24278.1"/>
    <property type="molecule type" value="Genomic_DNA"/>
</dbReference>
<feature type="transmembrane region" description="Helical" evidence="1">
    <location>
        <begin position="85"/>
        <end position="108"/>
    </location>
</feature>
<feature type="transmembrane region" description="Helical" evidence="1">
    <location>
        <begin position="207"/>
        <end position="226"/>
    </location>
</feature>
<dbReference type="GO" id="GO:0005886">
    <property type="term" value="C:plasma membrane"/>
    <property type="evidence" value="ECO:0007669"/>
    <property type="project" value="UniProtKB-SubCell"/>
</dbReference>
<organism evidence="2 3">
    <name type="scientific">Agromyces mediolanus</name>
    <name type="common">Corynebacterium mediolanum</name>
    <dbReference type="NCBI Taxonomy" id="41986"/>
    <lineage>
        <taxon>Bacteria</taxon>
        <taxon>Bacillati</taxon>
        <taxon>Actinomycetota</taxon>
        <taxon>Actinomycetes</taxon>
        <taxon>Micrococcales</taxon>
        <taxon>Microbacteriaceae</taxon>
        <taxon>Agromyces</taxon>
    </lineage>
</organism>
<feature type="transmembrane region" description="Helical" evidence="1">
    <location>
        <begin position="175"/>
        <end position="200"/>
    </location>
</feature>
<dbReference type="Pfam" id="PF12679">
    <property type="entry name" value="ABC2_membrane_2"/>
    <property type="match status" value="1"/>
</dbReference>
<comment type="caution">
    <text evidence="2">The sequence shown here is derived from an EMBL/GenBank/DDBJ whole genome shotgun (WGS) entry which is preliminary data.</text>
</comment>
<evidence type="ECO:0000313" key="3">
    <source>
        <dbReference type="Proteomes" id="UP000610303"/>
    </source>
</evidence>
<proteinExistence type="predicted"/>
<keyword evidence="1" id="KW-0812">Transmembrane</keyword>
<name>A0A918FAB1_AGRME</name>
<accession>A0A918FAB1</accession>
<dbReference type="Proteomes" id="UP000610303">
    <property type="component" value="Unassembled WGS sequence"/>
</dbReference>
<dbReference type="GO" id="GO:0140359">
    <property type="term" value="F:ABC-type transporter activity"/>
    <property type="evidence" value="ECO:0007669"/>
    <property type="project" value="InterPro"/>
</dbReference>
<dbReference type="PANTHER" id="PTHR37305">
    <property type="entry name" value="INTEGRAL MEMBRANE PROTEIN-RELATED"/>
    <property type="match status" value="1"/>
</dbReference>
<protein>
    <submittedName>
        <fullName evidence="2">ABC transporter permease</fullName>
    </submittedName>
</protein>
<feature type="transmembrane region" description="Helical" evidence="1">
    <location>
        <begin position="43"/>
        <end position="65"/>
    </location>
</feature>
<feature type="transmembrane region" description="Helical" evidence="1">
    <location>
        <begin position="260"/>
        <end position="282"/>
    </location>
</feature>
<keyword evidence="1" id="KW-0472">Membrane</keyword>
<keyword evidence="3" id="KW-1185">Reference proteome</keyword>
<reference evidence="2" key="2">
    <citation type="submission" date="2020-09" db="EMBL/GenBank/DDBJ databases">
        <authorList>
            <person name="Sun Q."/>
            <person name="Ohkuma M."/>
        </authorList>
    </citation>
    <scope>NUCLEOTIDE SEQUENCE</scope>
    <source>
        <strain evidence="2">JCM 3346</strain>
    </source>
</reference>
<evidence type="ECO:0000313" key="2">
    <source>
        <dbReference type="EMBL" id="GGR24278.1"/>
    </source>
</evidence>
<gene>
    <name evidence="2" type="ORF">GCM10010196_17630</name>
</gene>
<evidence type="ECO:0000256" key="1">
    <source>
        <dbReference type="SAM" id="Phobius"/>
    </source>
</evidence>
<dbReference type="RefSeq" id="WP_189084848.1">
    <property type="nucleotide sequence ID" value="NZ_BMRJ01000001.1"/>
</dbReference>
<sequence length="287" mass="29389">MTTATTAARPVQGGPRLPHTARLSFGGILRSEWIKLRSLRSTVWSYLIVVAISLGMAVLMSFSLANGMSGMDVSAAPPAEQTGMVLQSAVFGTYFGQLVVAVLGVLIISGEYTTGMIRSTLSAVPKRLPALAGKAVVLFVATLVVGVVTNLAAFGVAAAIFAGSGVHVSLFAENVLLVLGGAALYLALVSVFALGIGTIIRSSAGGIAAVLGILLLLPTVLGLIPAEWASDLMPYLLSSAGMTMFMTIGADPATLPGPNAWQSLLVVLAWLAVSLAGAAVLLKRRDA</sequence>
<dbReference type="AlphaFoldDB" id="A0A918FAB1"/>